<name>A0A6B0V845_IXORI</name>
<evidence type="ECO:0000256" key="9">
    <source>
        <dbReference type="SAM" id="MobiDB-lite"/>
    </source>
</evidence>
<comment type="similarity">
    <text evidence="2">Belongs to the ERCC1/RAD10/SWI10 family.</text>
</comment>
<dbReference type="FunFam" id="1.10.150.20:FF:000017">
    <property type="entry name" value="DNA excision repair protein ERCC-1"/>
    <property type="match status" value="1"/>
</dbReference>
<evidence type="ECO:0000259" key="10">
    <source>
        <dbReference type="Pfam" id="PF03834"/>
    </source>
</evidence>
<feature type="region of interest" description="Disordered" evidence="9">
    <location>
        <begin position="24"/>
        <end position="80"/>
    </location>
</feature>
<dbReference type="Gene3D" id="3.40.50.10130">
    <property type="match status" value="1"/>
</dbReference>
<dbReference type="GO" id="GO:0006312">
    <property type="term" value="P:mitotic recombination"/>
    <property type="evidence" value="ECO:0007669"/>
    <property type="project" value="TreeGrafter"/>
</dbReference>
<accession>A0A6B0V845</accession>
<dbReference type="GO" id="GO:0006289">
    <property type="term" value="P:nucleotide-excision repair"/>
    <property type="evidence" value="ECO:0007669"/>
    <property type="project" value="UniProtKB-ARBA"/>
</dbReference>
<evidence type="ECO:0000313" key="11">
    <source>
        <dbReference type="EMBL" id="MXU97805.1"/>
    </source>
</evidence>
<evidence type="ECO:0000256" key="1">
    <source>
        <dbReference type="ARBA" id="ARBA00004123"/>
    </source>
</evidence>
<dbReference type="InterPro" id="IPR004579">
    <property type="entry name" value="ERCC1/RAD10/SWI10"/>
</dbReference>
<protein>
    <recommendedName>
        <fullName evidence="8">DNA excision repair protein ERCC-1</fullName>
    </recommendedName>
</protein>
<keyword evidence="3" id="KW-0227">DNA damage</keyword>
<evidence type="ECO:0000256" key="6">
    <source>
        <dbReference type="ARBA" id="ARBA00023242"/>
    </source>
</evidence>
<reference evidence="11" key="1">
    <citation type="submission" date="2019-12" db="EMBL/GenBank/DDBJ databases">
        <title>An insight into the sialome of adult female Ixodes ricinus ticks feeding for 6 days.</title>
        <authorList>
            <person name="Perner J."/>
            <person name="Ribeiro J.M.C."/>
        </authorList>
    </citation>
    <scope>NUCLEOTIDE SEQUENCE</scope>
    <source>
        <strain evidence="11">Semi-engorged</strain>
        <tissue evidence="11">Salivary glands</tissue>
    </source>
</reference>
<dbReference type="GO" id="GO:0004519">
    <property type="term" value="F:endonuclease activity"/>
    <property type="evidence" value="ECO:0007669"/>
    <property type="project" value="UniProtKB-KW"/>
</dbReference>
<feature type="domain" description="ERCC1-like central" evidence="10">
    <location>
        <begin position="89"/>
        <end position="202"/>
    </location>
</feature>
<dbReference type="GO" id="GO:0000110">
    <property type="term" value="C:nucleotide-excision repair factor 1 complex"/>
    <property type="evidence" value="ECO:0007669"/>
    <property type="project" value="TreeGrafter"/>
</dbReference>
<dbReference type="SUPFAM" id="SSF52980">
    <property type="entry name" value="Restriction endonuclease-like"/>
    <property type="match status" value="1"/>
</dbReference>
<feature type="compositionally biased region" description="Polar residues" evidence="9">
    <location>
        <begin position="32"/>
        <end position="54"/>
    </location>
</feature>
<dbReference type="EMBL" id="GIFC01015722">
    <property type="protein sequence ID" value="MXU97805.1"/>
    <property type="molecule type" value="Transcribed_RNA"/>
</dbReference>
<dbReference type="InterPro" id="IPR010994">
    <property type="entry name" value="RuvA_2-like"/>
</dbReference>
<dbReference type="InterPro" id="IPR047260">
    <property type="entry name" value="ERCC1-like_central_dom"/>
</dbReference>
<dbReference type="GO" id="GO:0032204">
    <property type="term" value="P:regulation of telomere maintenance"/>
    <property type="evidence" value="ECO:0007669"/>
    <property type="project" value="UniProtKB-ARBA"/>
</dbReference>
<dbReference type="SUPFAM" id="SSF47781">
    <property type="entry name" value="RuvA domain 2-like"/>
    <property type="match status" value="1"/>
</dbReference>
<evidence type="ECO:0000256" key="4">
    <source>
        <dbReference type="ARBA" id="ARBA00023125"/>
    </source>
</evidence>
<keyword evidence="4" id="KW-0238">DNA-binding</keyword>
<comment type="subcellular location">
    <subcellularLocation>
        <location evidence="1">Nucleus</location>
    </subcellularLocation>
</comment>
<evidence type="ECO:0000256" key="8">
    <source>
        <dbReference type="ARBA" id="ARBA00071993"/>
    </source>
</evidence>
<keyword evidence="11" id="KW-0540">Nuclease</keyword>
<dbReference type="CDD" id="cd22325">
    <property type="entry name" value="ERCC1_C-like"/>
    <property type="match status" value="1"/>
</dbReference>
<dbReference type="GO" id="GO:0003684">
    <property type="term" value="F:damaged DNA binding"/>
    <property type="evidence" value="ECO:0007669"/>
    <property type="project" value="InterPro"/>
</dbReference>
<sequence>MAKQFAVPTLDSLEEEEHVSVRKYFRAGASNEPGQNAVQPESAPNVSNTPSPASLGSAGVSKPQDNVQSHASTEKTPESLVKVPTKTNTIIVSARQKGNPLLKHIRNVPWEFGDIEPDYIMGQSTCALYLSLRYYNLFPNYIHQRLRSLGKSFEVRILLVQVDASDPHPALRELSQISIMAECTLMLAWSAEEAGRHIETYKVFESKSADLLMEKSEDDVFGKLVDSLSSVKSINRPDAVTLLTSFGTLEKISKASKEELSFHPGMGMQKASRLYDVLHQPFLKQSTTQQ</sequence>
<evidence type="ECO:0000256" key="5">
    <source>
        <dbReference type="ARBA" id="ARBA00023204"/>
    </source>
</evidence>
<keyword evidence="5" id="KW-0234">DNA repair</keyword>
<dbReference type="GO" id="GO:0070914">
    <property type="term" value="P:UV-damage excision repair"/>
    <property type="evidence" value="ECO:0007669"/>
    <property type="project" value="TreeGrafter"/>
</dbReference>
<dbReference type="Gene3D" id="1.10.150.20">
    <property type="entry name" value="5' to 3' exonuclease, C-terminal subdomain"/>
    <property type="match status" value="1"/>
</dbReference>
<dbReference type="Pfam" id="PF03834">
    <property type="entry name" value="Rad10"/>
    <property type="match status" value="1"/>
</dbReference>
<dbReference type="GO" id="GO:0006302">
    <property type="term" value="P:double-strand break repair"/>
    <property type="evidence" value="ECO:0007669"/>
    <property type="project" value="UniProtKB-ARBA"/>
</dbReference>
<comment type="function">
    <text evidence="7">Non-catalytic component of a structure-specific DNA repair endonuclease responsible for the 5'-incision during DNA repair. Responsible, in conjunction with SLX4, for the first step in the repair of interstrand cross-links (ICL). Participates in the processing of anaphase bridge-generating DNA structures, which consist in incompletely processed DNA lesions arising during S or G2 phase, and can result in cytokinesis failure. Also required for homology-directed repair (HDR) of DNA double-strand breaks, in conjunction with SLX4.</text>
</comment>
<dbReference type="AlphaFoldDB" id="A0A6B0V845"/>
<evidence type="ECO:0000256" key="3">
    <source>
        <dbReference type="ARBA" id="ARBA00022763"/>
    </source>
</evidence>
<dbReference type="GO" id="GO:0003697">
    <property type="term" value="F:single-stranded DNA binding"/>
    <property type="evidence" value="ECO:0007669"/>
    <property type="project" value="TreeGrafter"/>
</dbReference>
<keyword evidence="11" id="KW-0255">Endonuclease</keyword>
<organism evidence="11">
    <name type="scientific">Ixodes ricinus</name>
    <name type="common">Common tick</name>
    <name type="synonym">Acarus ricinus</name>
    <dbReference type="NCBI Taxonomy" id="34613"/>
    <lineage>
        <taxon>Eukaryota</taxon>
        <taxon>Metazoa</taxon>
        <taxon>Ecdysozoa</taxon>
        <taxon>Arthropoda</taxon>
        <taxon>Chelicerata</taxon>
        <taxon>Arachnida</taxon>
        <taxon>Acari</taxon>
        <taxon>Parasitiformes</taxon>
        <taxon>Ixodida</taxon>
        <taxon>Ixodoidea</taxon>
        <taxon>Ixodidae</taxon>
        <taxon>Ixodinae</taxon>
        <taxon>Ixodes</taxon>
    </lineage>
</organism>
<evidence type="ECO:0000256" key="2">
    <source>
        <dbReference type="ARBA" id="ARBA00008283"/>
    </source>
</evidence>
<dbReference type="PANTHER" id="PTHR12749:SF0">
    <property type="entry name" value="DNA EXCISION REPAIR PROTEIN ERCC-1"/>
    <property type="match status" value="1"/>
</dbReference>
<dbReference type="InterPro" id="IPR011335">
    <property type="entry name" value="Restrct_endonuc-II-like"/>
</dbReference>
<dbReference type="NCBIfam" id="TIGR00597">
    <property type="entry name" value="rad10"/>
    <property type="match status" value="1"/>
</dbReference>
<evidence type="ECO:0000256" key="7">
    <source>
        <dbReference type="ARBA" id="ARBA00054210"/>
    </source>
</evidence>
<keyword evidence="6" id="KW-0539">Nucleus</keyword>
<dbReference type="FunFam" id="3.40.50.10130:FF:000001">
    <property type="entry name" value="DNA excision repair protein ERCC-1"/>
    <property type="match status" value="1"/>
</dbReference>
<dbReference type="GO" id="GO:0070522">
    <property type="term" value="C:ERCC4-ERCC1 complex"/>
    <property type="evidence" value="ECO:0007669"/>
    <property type="project" value="TreeGrafter"/>
</dbReference>
<proteinExistence type="inferred from homology"/>
<dbReference type="PANTHER" id="PTHR12749">
    <property type="entry name" value="EXCISION REPAIR CROSS-COMPLEMENTING 1 ERCC1"/>
    <property type="match status" value="1"/>
</dbReference>
<keyword evidence="11" id="KW-0378">Hydrolase</keyword>